<evidence type="ECO:0000259" key="5">
    <source>
        <dbReference type="Pfam" id="PF11825"/>
    </source>
</evidence>
<organism evidence="6">
    <name type="scientific">Hymenochirus curtipes</name>
    <name type="common">western dwarf clawed frog</name>
    <dbReference type="NCBI Taxonomy" id="8362"/>
    <lineage>
        <taxon>Eukaryota</taxon>
        <taxon>Metazoa</taxon>
        <taxon>Chordata</taxon>
        <taxon>Craniata</taxon>
        <taxon>Vertebrata</taxon>
        <taxon>Euteleostomi</taxon>
        <taxon>Amphibia</taxon>
        <taxon>Batrachia</taxon>
        <taxon>Anura</taxon>
        <taxon>Pipoidea</taxon>
        <taxon>Pipidae</taxon>
        <taxon>Pipinae</taxon>
        <taxon>Hymenochirus</taxon>
    </lineage>
</organism>
<evidence type="ECO:0000256" key="4">
    <source>
        <dbReference type="SAM" id="MobiDB-lite"/>
    </source>
</evidence>
<dbReference type="InterPro" id="IPR021780">
    <property type="entry name" value="Nuc_recep-AF1"/>
</dbReference>
<feature type="region of interest" description="Disordered" evidence="4">
    <location>
        <begin position="53"/>
        <end position="72"/>
    </location>
</feature>
<keyword evidence="1" id="KW-0805">Transcription regulation</keyword>
<keyword evidence="3" id="KW-0675">Receptor</keyword>
<evidence type="ECO:0000313" key="6">
    <source>
        <dbReference type="EMBL" id="AEQ17807.1"/>
    </source>
</evidence>
<accession>G5DZT6</accession>
<protein>
    <submittedName>
        <fullName evidence="6">Putative retinoid x gamma</fullName>
    </submittedName>
</protein>
<evidence type="ECO:0000256" key="1">
    <source>
        <dbReference type="ARBA" id="ARBA00023015"/>
    </source>
</evidence>
<dbReference type="Pfam" id="PF11825">
    <property type="entry name" value="Nuc_recep-AF1"/>
    <property type="match status" value="1"/>
</dbReference>
<feature type="non-terminal residue" evidence="6">
    <location>
        <position position="118"/>
    </location>
</feature>
<feature type="non-terminal residue" evidence="6">
    <location>
        <position position="1"/>
    </location>
</feature>
<keyword evidence="2" id="KW-0804">Transcription</keyword>
<dbReference type="AlphaFoldDB" id="G5DZT6"/>
<dbReference type="EMBL" id="JP286650">
    <property type="protein sequence ID" value="AEQ17807.1"/>
    <property type="molecule type" value="mRNA"/>
</dbReference>
<evidence type="ECO:0000256" key="2">
    <source>
        <dbReference type="ARBA" id="ARBA00023163"/>
    </source>
</evidence>
<dbReference type="InterPro" id="IPR035500">
    <property type="entry name" value="NHR-like_dom_sf"/>
</dbReference>
<reference evidence="6" key="1">
    <citation type="submission" date="2011-09" db="EMBL/GenBank/DDBJ databases">
        <title>The odds of duplicate gene persistence after polyploidization.</title>
        <authorList>
            <person name="Chain F.J.J."/>
            <person name="Evans B.J."/>
            <person name="Dushoff J."/>
        </authorList>
    </citation>
    <scope>NUCLEOTIDE SEQUENCE</scope>
    <source>
        <tissue evidence="6">Liver</tissue>
    </source>
</reference>
<proteinExistence type="evidence at transcript level"/>
<dbReference type="Gene3D" id="1.10.565.10">
    <property type="entry name" value="Retinoid X Receptor"/>
    <property type="match status" value="1"/>
</dbReference>
<sequence>MNSLDAHTGYMGNTINGHRSMTTNMSSLCSPGSNIGSPYGVITSSMGPHSLPSPTVLSYPGQESPPFSSTSEEMAVERILEAELAVEPKIEAFGDASLPNSANDPVTNICHAADKQLF</sequence>
<name>G5DZT6_9PIPI</name>
<evidence type="ECO:0000256" key="3">
    <source>
        <dbReference type="ARBA" id="ARBA00023170"/>
    </source>
</evidence>
<feature type="domain" description="Nuclear/hormone receptor activator site AF-1" evidence="5">
    <location>
        <begin position="1"/>
        <end position="71"/>
    </location>
</feature>